<comment type="caution">
    <text evidence="2">The sequence shown here is derived from an EMBL/GenBank/DDBJ whole genome shotgun (WGS) entry which is preliminary data.</text>
</comment>
<proteinExistence type="predicted"/>
<accession>A0AAD9RDK6</accession>
<evidence type="ECO:0000256" key="1">
    <source>
        <dbReference type="SAM" id="MobiDB-lite"/>
    </source>
</evidence>
<protein>
    <submittedName>
        <fullName evidence="2">Uncharacterized protein</fullName>
    </submittedName>
</protein>
<evidence type="ECO:0000313" key="2">
    <source>
        <dbReference type="EMBL" id="KAK2577768.1"/>
    </source>
</evidence>
<dbReference type="Proteomes" id="UP001258017">
    <property type="component" value="Unassembled WGS sequence"/>
</dbReference>
<feature type="compositionally biased region" description="Basic and acidic residues" evidence="1">
    <location>
        <begin position="89"/>
        <end position="99"/>
    </location>
</feature>
<feature type="non-terminal residue" evidence="2">
    <location>
        <position position="140"/>
    </location>
</feature>
<keyword evidence="3" id="KW-1185">Reference proteome</keyword>
<feature type="region of interest" description="Disordered" evidence="1">
    <location>
        <begin position="63"/>
        <end position="99"/>
    </location>
</feature>
<gene>
    <name evidence="2" type="ORF">KPH14_000014</name>
</gene>
<reference evidence="2" key="2">
    <citation type="journal article" date="2023" name="Commun. Biol.">
        <title>Intrasexual cuticular hydrocarbon dimorphism in a wasp sheds light on hydrocarbon biosynthesis genes in Hymenoptera.</title>
        <authorList>
            <person name="Moris V.C."/>
            <person name="Podsiadlowski L."/>
            <person name="Martin S."/>
            <person name="Oeyen J.P."/>
            <person name="Donath A."/>
            <person name="Petersen M."/>
            <person name="Wilbrandt J."/>
            <person name="Misof B."/>
            <person name="Liedtke D."/>
            <person name="Thamm M."/>
            <person name="Scheiner R."/>
            <person name="Schmitt T."/>
            <person name="Niehuis O."/>
        </authorList>
    </citation>
    <scope>NUCLEOTIDE SEQUENCE</scope>
    <source>
        <strain evidence="2">GBR_01_08_01A</strain>
    </source>
</reference>
<dbReference type="AlphaFoldDB" id="A0AAD9RDK6"/>
<organism evidence="2 3">
    <name type="scientific">Odynerus spinipes</name>
    <dbReference type="NCBI Taxonomy" id="1348599"/>
    <lineage>
        <taxon>Eukaryota</taxon>
        <taxon>Metazoa</taxon>
        <taxon>Ecdysozoa</taxon>
        <taxon>Arthropoda</taxon>
        <taxon>Hexapoda</taxon>
        <taxon>Insecta</taxon>
        <taxon>Pterygota</taxon>
        <taxon>Neoptera</taxon>
        <taxon>Endopterygota</taxon>
        <taxon>Hymenoptera</taxon>
        <taxon>Apocrita</taxon>
        <taxon>Aculeata</taxon>
        <taxon>Vespoidea</taxon>
        <taxon>Vespidae</taxon>
        <taxon>Eumeninae</taxon>
        <taxon>Odynerus</taxon>
    </lineage>
</organism>
<name>A0AAD9RDK6_9HYME</name>
<reference evidence="2" key="1">
    <citation type="submission" date="2021-08" db="EMBL/GenBank/DDBJ databases">
        <authorList>
            <person name="Misof B."/>
            <person name="Oliver O."/>
            <person name="Podsiadlowski L."/>
            <person name="Donath A."/>
            <person name="Peters R."/>
            <person name="Mayer C."/>
            <person name="Rust J."/>
            <person name="Gunkel S."/>
            <person name="Lesny P."/>
            <person name="Martin S."/>
            <person name="Oeyen J.P."/>
            <person name="Petersen M."/>
            <person name="Panagiotis P."/>
            <person name="Wilbrandt J."/>
            <person name="Tanja T."/>
        </authorList>
    </citation>
    <scope>NUCLEOTIDE SEQUENCE</scope>
    <source>
        <strain evidence="2">GBR_01_08_01A</strain>
        <tissue evidence="2">Thorax + abdomen</tissue>
    </source>
</reference>
<evidence type="ECO:0000313" key="3">
    <source>
        <dbReference type="Proteomes" id="UP001258017"/>
    </source>
</evidence>
<sequence length="140" mass="15724">MADQECRVPKPYGPFLDDTKLDLPRRAMCGFMKTMKVNSTGTDEVLRDRLLRWTMRVRGDREVPWYDDDNEPGSDSALSNRETEDEMFDERVSGRIGPTDETRRVFSPILITTHEPGTTITTTAVTTLATALGSAATYST</sequence>
<dbReference type="EMBL" id="JAIFRP010001426">
    <property type="protein sequence ID" value="KAK2577768.1"/>
    <property type="molecule type" value="Genomic_DNA"/>
</dbReference>